<protein>
    <submittedName>
        <fullName evidence="1">Uncharacterized protein</fullName>
    </submittedName>
</protein>
<evidence type="ECO:0000313" key="1">
    <source>
        <dbReference type="EMBL" id="KAH7978651.1"/>
    </source>
</evidence>
<name>A0ACB8DWB9_DERSI</name>
<gene>
    <name evidence="1" type="ORF">HPB49_006286</name>
</gene>
<organism evidence="1 2">
    <name type="scientific">Dermacentor silvarum</name>
    <name type="common">Tick</name>
    <dbReference type="NCBI Taxonomy" id="543639"/>
    <lineage>
        <taxon>Eukaryota</taxon>
        <taxon>Metazoa</taxon>
        <taxon>Ecdysozoa</taxon>
        <taxon>Arthropoda</taxon>
        <taxon>Chelicerata</taxon>
        <taxon>Arachnida</taxon>
        <taxon>Acari</taxon>
        <taxon>Parasitiformes</taxon>
        <taxon>Ixodida</taxon>
        <taxon>Ixodoidea</taxon>
        <taxon>Ixodidae</taxon>
        <taxon>Rhipicephalinae</taxon>
        <taxon>Dermacentor</taxon>
    </lineage>
</organism>
<sequence length="205" mass="22722">MEQLRTKRGFVRRAITKAISTIDALLSDEATPVRVLHHHLELVLAKQAELVEFDRTIQDTLTDAELKADRTTAFECEQQVSFTKASVRLATEPRPPVIPGLTAQLASPLYPAAPSAAPGVSPAASFSRVALPNVHIPTFSGERRDWQGFWDQYQASIHGNGSLSKIDKFKYLLTYLSGSAKTAFQGIRLRCRHQGDIVMVMNQHV</sequence>
<accession>A0ACB8DWB9</accession>
<dbReference type="EMBL" id="CM023470">
    <property type="protein sequence ID" value="KAH7978651.1"/>
    <property type="molecule type" value="Genomic_DNA"/>
</dbReference>
<reference evidence="1" key="1">
    <citation type="submission" date="2020-05" db="EMBL/GenBank/DDBJ databases">
        <title>Large-scale comparative analyses of tick genomes elucidate their genetic diversity and vector capacities.</title>
        <authorList>
            <person name="Jia N."/>
            <person name="Wang J."/>
            <person name="Shi W."/>
            <person name="Du L."/>
            <person name="Sun Y."/>
            <person name="Zhan W."/>
            <person name="Jiang J."/>
            <person name="Wang Q."/>
            <person name="Zhang B."/>
            <person name="Ji P."/>
            <person name="Sakyi L.B."/>
            <person name="Cui X."/>
            <person name="Yuan T."/>
            <person name="Jiang B."/>
            <person name="Yang W."/>
            <person name="Lam T.T.-Y."/>
            <person name="Chang Q."/>
            <person name="Ding S."/>
            <person name="Wang X."/>
            <person name="Zhu J."/>
            <person name="Ruan X."/>
            <person name="Zhao L."/>
            <person name="Wei J."/>
            <person name="Que T."/>
            <person name="Du C."/>
            <person name="Cheng J."/>
            <person name="Dai P."/>
            <person name="Han X."/>
            <person name="Huang E."/>
            <person name="Gao Y."/>
            <person name="Liu J."/>
            <person name="Shao H."/>
            <person name="Ye R."/>
            <person name="Li L."/>
            <person name="Wei W."/>
            <person name="Wang X."/>
            <person name="Wang C."/>
            <person name="Yang T."/>
            <person name="Huo Q."/>
            <person name="Li W."/>
            <person name="Guo W."/>
            <person name="Chen H."/>
            <person name="Zhou L."/>
            <person name="Ni X."/>
            <person name="Tian J."/>
            <person name="Zhou Y."/>
            <person name="Sheng Y."/>
            <person name="Liu T."/>
            <person name="Pan Y."/>
            <person name="Xia L."/>
            <person name="Li J."/>
            <person name="Zhao F."/>
            <person name="Cao W."/>
        </authorList>
    </citation>
    <scope>NUCLEOTIDE SEQUENCE</scope>
    <source>
        <strain evidence="1">Dsil-2018</strain>
    </source>
</reference>
<comment type="caution">
    <text evidence="1">The sequence shown here is derived from an EMBL/GenBank/DDBJ whole genome shotgun (WGS) entry which is preliminary data.</text>
</comment>
<proteinExistence type="predicted"/>
<dbReference type="Proteomes" id="UP000821865">
    <property type="component" value="Chromosome 1"/>
</dbReference>
<keyword evidence="2" id="KW-1185">Reference proteome</keyword>
<evidence type="ECO:0000313" key="2">
    <source>
        <dbReference type="Proteomes" id="UP000821865"/>
    </source>
</evidence>